<reference evidence="1 2" key="1">
    <citation type="journal article" date="2019" name="Commun. Biol.">
        <title>The bagworm genome reveals a unique fibroin gene that provides high tensile strength.</title>
        <authorList>
            <person name="Kono N."/>
            <person name="Nakamura H."/>
            <person name="Ohtoshi R."/>
            <person name="Tomita M."/>
            <person name="Numata K."/>
            <person name="Arakawa K."/>
        </authorList>
    </citation>
    <scope>NUCLEOTIDE SEQUENCE [LARGE SCALE GENOMIC DNA]</scope>
</reference>
<name>A0A4C1XEQ4_EUMVA</name>
<dbReference type="EMBL" id="BGZK01000817">
    <property type="protein sequence ID" value="GBP61570.1"/>
    <property type="molecule type" value="Genomic_DNA"/>
</dbReference>
<proteinExistence type="predicted"/>
<organism evidence="1 2">
    <name type="scientific">Eumeta variegata</name>
    <name type="common">Bagworm moth</name>
    <name type="synonym">Eumeta japonica</name>
    <dbReference type="NCBI Taxonomy" id="151549"/>
    <lineage>
        <taxon>Eukaryota</taxon>
        <taxon>Metazoa</taxon>
        <taxon>Ecdysozoa</taxon>
        <taxon>Arthropoda</taxon>
        <taxon>Hexapoda</taxon>
        <taxon>Insecta</taxon>
        <taxon>Pterygota</taxon>
        <taxon>Neoptera</taxon>
        <taxon>Endopterygota</taxon>
        <taxon>Lepidoptera</taxon>
        <taxon>Glossata</taxon>
        <taxon>Ditrysia</taxon>
        <taxon>Tineoidea</taxon>
        <taxon>Psychidae</taxon>
        <taxon>Oiketicinae</taxon>
        <taxon>Eumeta</taxon>
    </lineage>
</organism>
<dbReference type="Proteomes" id="UP000299102">
    <property type="component" value="Unassembled WGS sequence"/>
</dbReference>
<evidence type="ECO:0000313" key="1">
    <source>
        <dbReference type="EMBL" id="GBP61570.1"/>
    </source>
</evidence>
<protein>
    <submittedName>
        <fullName evidence="1">Uncharacterized protein</fullName>
    </submittedName>
</protein>
<accession>A0A4C1XEQ4</accession>
<keyword evidence="2" id="KW-1185">Reference proteome</keyword>
<comment type="caution">
    <text evidence="1">The sequence shown here is derived from an EMBL/GenBank/DDBJ whole genome shotgun (WGS) entry which is preliminary data.</text>
</comment>
<evidence type="ECO:0000313" key="2">
    <source>
        <dbReference type="Proteomes" id="UP000299102"/>
    </source>
</evidence>
<sequence>MLRQRVSYNNRIELDFFSFYFNYRPEGQRTQTESSHITAVERLWDVPGRATRRRPPAVFTSAWRRCKFSVGLSIFHETVVKFKPSTANLEFTTPEQIRIFAVNGALTECKSRDVPFLRHRTSDSIIDNFGEFTLSQDTNYIRPRKQRFRPESKLTLANAKADGQRTVIITEAVYEPLASEL</sequence>
<gene>
    <name evidence="1" type="ORF">EVAR_46431_1</name>
</gene>
<dbReference type="AlphaFoldDB" id="A0A4C1XEQ4"/>